<dbReference type="InterPro" id="IPR051782">
    <property type="entry name" value="ABC_Transporter_VariousFunc"/>
</dbReference>
<dbReference type="PANTHER" id="PTHR42939">
    <property type="entry name" value="ABC TRANSPORTER ATP-BINDING PROTEIN ALBC-RELATED"/>
    <property type="match status" value="1"/>
</dbReference>
<evidence type="ECO:0000256" key="2">
    <source>
        <dbReference type="ARBA" id="ARBA00022741"/>
    </source>
</evidence>
<dbReference type="RefSeq" id="WP_116479605.1">
    <property type="nucleotide sequence ID" value="NZ_QEKV01000001.1"/>
</dbReference>
<keyword evidence="1" id="KW-0813">Transport</keyword>
<dbReference type="Pfam" id="PF00005">
    <property type="entry name" value="ABC_tran"/>
    <property type="match status" value="1"/>
</dbReference>
<dbReference type="InterPro" id="IPR027417">
    <property type="entry name" value="P-loop_NTPase"/>
</dbReference>
<dbReference type="GO" id="GO:0005524">
    <property type="term" value="F:ATP binding"/>
    <property type="evidence" value="ECO:0007669"/>
    <property type="project" value="UniProtKB-KW"/>
</dbReference>
<dbReference type="EMBL" id="QEKV01000001">
    <property type="protein sequence ID" value="PVY95712.1"/>
    <property type="molecule type" value="Genomic_DNA"/>
</dbReference>
<sequence>MKFIIKNLSKSYGDKEVLKDLSYTFEKGKIYSVIGRNGTGKTTLFHCLNGEEKYEGPVPQIEDDGVIRELKEEDIYLVSDSPILPEFLTGREFIDAFVKLNKNADHSLDTEKLFDLFNINESDRNVLIREYSFGMKNKVQLMCAFILKPKIILLDEPLSSFDIIVSHDIKEMLISMKSEHIIIMSTHIVQLATDVSDELAILKDKKLNVAHYDGDRSDLKAFEDYLIGEI</sequence>
<protein>
    <submittedName>
        <fullName evidence="5">ABC-2 type transport system ATP-binding protein</fullName>
    </submittedName>
</protein>
<evidence type="ECO:0000313" key="5">
    <source>
        <dbReference type="EMBL" id="PVY95712.1"/>
    </source>
</evidence>
<keyword evidence="3 5" id="KW-0067">ATP-binding</keyword>
<evidence type="ECO:0000313" key="6">
    <source>
        <dbReference type="Proteomes" id="UP000245793"/>
    </source>
</evidence>
<dbReference type="CDD" id="cd03230">
    <property type="entry name" value="ABC_DR_subfamily_A"/>
    <property type="match status" value="1"/>
</dbReference>
<keyword evidence="2" id="KW-0547">Nucleotide-binding</keyword>
<dbReference type="PROSITE" id="PS50893">
    <property type="entry name" value="ABC_TRANSPORTER_2"/>
    <property type="match status" value="1"/>
</dbReference>
<dbReference type="SUPFAM" id="SSF52540">
    <property type="entry name" value="P-loop containing nucleoside triphosphate hydrolases"/>
    <property type="match status" value="1"/>
</dbReference>
<dbReference type="AlphaFoldDB" id="A0A2U1E772"/>
<dbReference type="Gene3D" id="3.40.50.300">
    <property type="entry name" value="P-loop containing nucleotide triphosphate hydrolases"/>
    <property type="match status" value="1"/>
</dbReference>
<evidence type="ECO:0000256" key="3">
    <source>
        <dbReference type="ARBA" id="ARBA00022840"/>
    </source>
</evidence>
<dbReference type="InterPro" id="IPR003439">
    <property type="entry name" value="ABC_transporter-like_ATP-bd"/>
</dbReference>
<organism evidence="5 6">
    <name type="scientific">Ezakiella coagulans</name>
    <dbReference type="NCBI Taxonomy" id="46507"/>
    <lineage>
        <taxon>Bacteria</taxon>
        <taxon>Bacillati</taxon>
        <taxon>Bacillota</taxon>
        <taxon>Tissierellia</taxon>
        <taxon>Ezakiella</taxon>
    </lineage>
</organism>
<proteinExistence type="predicted"/>
<keyword evidence="6" id="KW-1185">Reference proteome</keyword>
<name>A0A2U1E772_9FIRM</name>
<evidence type="ECO:0000259" key="4">
    <source>
        <dbReference type="PROSITE" id="PS50893"/>
    </source>
</evidence>
<dbReference type="GO" id="GO:0016887">
    <property type="term" value="F:ATP hydrolysis activity"/>
    <property type="evidence" value="ECO:0007669"/>
    <property type="project" value="InterPro"/>
</dbReference>
<reference evidence="5 6" key="1">
    <citation type="submission" date="2018-04" db="EMBL/GenBank/DDBJ databases">
        <title>Genomic Encyclopedia of Type Strains, Phase IV (KMG-IV): sequencing the most valuable type-strain genomes for metagenomic binning, comparative biology and taxonomic classification.</title>
        <authorList>
            <person name="Goeker M."/>
        </authorList>
    </citation>
    <scope>NUCLEOTIDE SEQUENCE [LARGE SCALE GENOMIC DNA]</scope>
    <source>
        <strain evidence="5 6">DSM 20705</strain>
    </source>
</reference>
<dbReference type="Proteomes" id="UP000245793">
    <property type="component" value="Unassembled WGS sequence"/>
</dbReference>
<dbReference type="SMART" id="SM00382">
    <property type="entry name" value="AAA"/>
    <property type="match status" value="1"/>
</dbReference>
<dbReference type="PANTHER" id="PTHR42939:SF1">
    <property type="entry name" value="ABC TRANSPORTER ATP-BINDING PROTEIN ALBC-RELATED"/>
    <property type="match status" value="1"/>
</dbReference>
<accession>A0A2U1E772</accession>
<dbReference type="InterPro" id="IPR003593">
    <property type="entry name" value="AAA+_ATPase"/>
</dbReference>
<evidence type="ECO:0000256" key="1">
    <source>
        <dbReference type="ARBA" id="ARBA00022448"/>
    </source>
</evidence>
<gene>
    <name evidence="5" type="ORF">C7381_101238</name>
</gene>
<feature type="domain" description="ABC transporter" evidence="4">
    <location>
        <begin position="3"/>
        <end position="229"/>
    </location>
</feature>
<comment type="caution">
    <text evidence="5">The sequence shown here is derived from an EMBL/GenBank/DDBJ whole genome shotgun (WGS) entry which is preliminary data.</text>
</comment>